<feature type="transmembrane region" description="Helical" evidence="1">
    <location>
        <begin position="50"/>
        <end position="68"/>
    </location>
</feature>
<evidence type="ECO:0000313" key="3">
    <source>
        <dbReference type="EMBL" id="AYB32974.1"/>
    </source>
</evidence>
<keyword evidence="4" id="KW-1185">Reference proteome</keyword>
<proteinExistence type="predicted"/>
<protein>
    <submittedName>
        <fullName evidence="3">DUF4136 domain-containing protein</fullName>
    </submittedName>
</protein>
<keyword evidence="1" id="KW-1133">Transmembrane helix</keyword>
<dbReference type="KEGG" id="chk:D4L85_21395"/>
<name>A0A385SPN9_9BACT</name>
<accession>A0A385SPN9</accession>
<dbReference type="InterPro" id="IPR025411">
    <property type="entry name" value="DUF4136"/>
</dbReference>
<evidence type="ECO:0000313" key="4">
    <source>
        <dbReference type="Proteomes" id="UP000266183"/>
    </source>
</evidence>
<reference evidence="4" key="1">
    <citation type="submission" date="2018-09" db="EMBL/GenBank/DDBJ databases">
        <title>Chryseolinea sp. KIS68-18 isolated from soil.</title>
        <authorList>
            <person name="Weon H.-Y."/>
            <person name="Kwon S.-W."/>
            <person name="Lee S.A."/>
        </authorList>
    </citation>
    <scope>NUCLEOTIDE SEQUENCE [LARGE SCALE GENOMIC DNA]</scope>
    <source>
        <strain evidence="4">KIS68-18</strain>
    </source>
</reference>
<feature type="domain" description="DUF4136" evidence="2">
    <location>
        <begin position="65"/>
        <end position="232"/>
    </location>
</feature>
<dbReference type="AlphaFoldDB" id="A0A385SPN9"/>
<feature type="transmembrane region" description="Helical" evidence="1">
    <location>
        <begin position="159"/>
        <end position="176"/>
    </location>
</feature>
<sequence length="248" mass="28392">MSDNNLLQTILKALARLSATIIKKEQIDGAYLLCSKTKIKKKMKQLSNKFILAMALVFGLAACAVTDFDRDIDFGHYRTFAWGPSEIKVGNPEYRSGLIDKRIKATVKEEFAKRGIYFDAKHPDFLVGYKTFTERRRDAYANASYGPYMYGPYFMPYRFSYMYMPYGFGMMPYGYYNGRSYDYMQGTLIIDITDKASNDLIWRGTVKGNVEYTSSLSKQLHKGIKAILKKYPVHPGEIPTQGPKHTIS</sequence>
<organism evidence="3 4">
    <name type="scientific">Chryseolinea soli</name>
    <dbReference type="NCBI Taxonomy" id="2321403"/>
    <lineage>
        <taxon>Bacteria</taxon>
        <taxon>Pseudomonadati</taxon>
        <taxon>Bacteroidota</taxon>
        <taxon>Cytophagia</taxon>
        <taxon>Cytophagales</taxon>
        <taxon>Fulvivirgaceae</taxon>
        <taxon>Chryseolinea</taxon>
    </lineage>
</organism>
<keyword evidence="1" id="KW-0472">Membrane</keyword>
<evidence type="ECO:0000259" key="2">
    <source>
        <dbReference type="Pfam" id="PF13590"/>
    </source>
</evidence>
<dbReference type="Gene3D" id="3.30.160.670">
    <property type="match status" value="1"/>
</dbReference>
<evidence type="ECO:0000256" key="1">
    <source>
        <dbReference type="SAM" id="Phobius"/>
    </source>
</evidence>
<dbReference type="Proteomes" id="UP000266183">
    <property type="component" value="Chromosome"/>
</dbReference>
<gene>
    <name evidence="3" type="ORF">D4L85_21395</name>
</gene>
<dbReference type="EMBL" id="CP032382">
    <property type="protein sequence ID" value="AYB32974.1"/>
    <property type="molecule type" value="Genomic_DNA"/>
</dbReference>
<dbReference type="Pfam" id="PF13590">
    <property type="entry name" value="DUF4136"/>
    <property type="match status" value="1"/>
</dbReference>
<keyword evidence="1" id="KW-0812">Transmembrane</keyword>